<dbReference type="Proteomes" id="UP000319931">
    <property type="component" value="Unassembled WGS sequence"/>
</dbReference>
<sequence length="82" mass="9330">MPSIRREDKINHTAHGVPIATSDVRLALRVIYPFLRKQTDLRAYWDVASIPRDRPWEGCHNAYSGIVAALLEKDCAVDAELR</sequence>
<accession>A0A502FRR7</accession>
<keyword evidence="2" id="KW-1185">Reference proteome</keyword>
<organism evidence="1 2">
    <name type="scientific">Sphingomonas glacialis</name>
    <dbReference type="NCBI Taxonomy" id="658225"/>
    <lineage>
        <taxon>Bacteria</taxon>
        <taxon>Pseudomonadati</taxon>
        <taxon>Pseudomonadota</taxon>
        <taxon>Alphaproteobacteria</taxon>
        <taxon>Sphingomonadales</taxon>
        <taxon>Sphingomonadaceae</taxon>
        <taxon>Sphingomonas</taxon>
    </lineage>
</organism>
<protein>
    <submittedName>
        <fullName evidence="1">Uncharacterized protein</fullName>
    </submittedName>
</protein>
<dbReference type="AlphaFoldDB" id="A0A502FRR7"/>
<evidence type="ECO:0000313" key="2">
    <source>
        <dbReference type="Proteomes" id="UP000319931"/>
    </source>
</evidence>
<name>A0A502FRR7_9SPHN</name>
<gene>
    <name evidence="1" type="ORF">EAH76_14655</name>
</gene>
<dbReference type="EMBL" id="RCZC01000004">
    <property type="protein sequence ID" value="TPG51972.1"/>
    <property type="molecule type" value="Genomic_DNA"/>
</dbReference>
<proteinExistence type="predicted"/>
<comment type="caution">
    <text evidence="1">The sequence shown here is derived from an EMBL/GenBank/DDBJ whole genome shotgun (WGS) entry which is preliminary data.</text>
</comment>
<reference evidence="1 2" key="1">
    <citation type="journal article" date="2019" name="Environ. Microbiol.">
        <title>Species interactions and distinct microbial communities in high Arctic permafrost affected cryosols are associated with the CH4 and CO2 gas fluxes.</title>
        <authorList>
            <person name="Altshuler I."/>
            <person name="Hamel J."/>
            <person name="Turney S."/>
            <person name="Magnuson E."/>
            <person name="Levesque R."/>
            <person name="Greer C."/>
            <person name="Whyte L.G."/>
        </authorList>
    </citation>
    <scope>NUCLEOTIDE SEQUENCE [LARGE SCALE GENOMIC DNA]</scope>
    <source>
        <strain evidence="1 2">E6.1</strain>
    </source>
</reference>
<evidence type="ECO:0000313" key="1">
    <source>
        <dbReference type="EMBL" id="TPG51972.1"/>
    </source>
</evidence>